<reference evidence="3 4" key="1">
    <citation type="submission" date="2016-01" db="EMBL/GenBank/DDBJ databases">
        <title>The new phylogeny of the genus Mycobacterium.</title>
        <authorList>
            <person name="Tarcisio F."/>
            <person name="Conor M."/>
            <person name="Antonella G."/>
            <person name="Elisabetta G."/>
            <person name="Giulia F.S."/>
            <person name="Sara T."/>
            <person name="Anna F."/>
            <person name="Clotilde B."/>
            <person name="Roberto B."/>
            <person name="Veronica D.S."/>
            <person name="Fabio R."/>
            <person name="Monica P."/>
            <person name="Olivier J."/>
            <person name="Enrico T."/>
            <person name="Nicola S."/>
        </authorList>
    </citation>
    <scope>NUCLEOTIDE SEQUENCE [LARGE SCALE GENOMIC DNA]</scope>
    <source>
        <strain evidence="3 4">DSM 44179</strain>
    </source>
</reference>
<gene>
    <name evidence="3" type="ORF">AWC04_14420</name>
</gene>
<keyword evidence="4" id="KW-1185">Reference proteome</keyword>
<dbReference type="OrthoDB" id="8225825at2"/>
<dbReference type="GO" id="GO:0016491">
    <property type="term" value="F:oxidoreductase activity"/>
    <property type="evidence" value="ECO:0007669"/>
    <property type="project" value="InterPro"/>
</dbReference>
<dbReference type="Proteomes" id="UP000193484">
    <property type="component" value="Unassembled WGS sequence"/>
</dbReference>
<dbReference type="GO" id="GO:0005886">
    <property type="term" value="C:plasma membrane"/>
    <property type="evidence" value="ECO:0007669"/>
    <property type="project" value="TreeGrafter"/>
</dbReference>
<accession>A0A1X1R885</accession>
<dbReference type="Pfam" id="PF04075">
    <property type="entry name" value="F420H2_quin_red"/>
    <property type="match status" value="1"/>
</dbReference>
<dbReference type="InterPro" id="IPR004378">
    <property type="entry name" value="F420H2_quin_Rdtase"/>
</dbReference>
<evidence type="ECO:0000313" key="4">
    <source>
        <dbReference type="Proteomes" id="UP000193484"/>
    </source>
</evidence>
<dbReference type="STRING" id="1793.AWC04_14420"/>
<comment type="similarity">
    <text evidence="1">Belongs to the F420H(2)-dependent quinone reductase family.</text>
</comment>
<dbReference type="NCBIfam" id="TIGR00026">
    <property type="entry name" value="hi_GC_TIGR00026"/>
    <property type="match status" value="1"/>
</dbReference>
<dbReference type="InterPro" id="IPR012349">
    <property type="entry name" value="Split_barrel_FMN-bd"/>
</dbReference>
<dbReference type="GO" id="GO:0070967">
    <property type="term" value="F:coenzyme F420 binding"/>
    <property type="evidence" value="ECO:0007669"/>
    <property type="project" value="TreeGrafter"/>
</dbReference>
<dbReference type="AlphaFoldDB" id="A0A1X1R885"/>
<dbReference type="Gene3D" id="2.30.110.10">
    <property type="entry name" value="Electron Transport, Fmn-binding Protein, Chain A"/>
    <property type="match status" value="1"/>
</dbReference>
<evidence type="ECO:0000256" key="2">
    <source>
        <dbReference type="ARBA" id="ARBA00049106"/>
    </source>
</evidence>
<evidence type="ECO:0000256" key="1">
    <source>
        <dbReference type="ARBA" id="ARBA00008710"/>
    </source>
</evidence>
<dbReference type="RefSeq" id="WP_085097811.1">
    <property type="nucleotide sequence ID" value="NZ_AP022603.1"/>
</dbReference>
<sequence length="146" mass="15590">MTNASDFSSAQEQDFNRRNIAEFQANGGKVGGPFDGVDLLLLHTVGAKSGQPRLHPLAYFDIDGARYIVGSAAGRDADPAWVANVRANPEVRIEVGGAAPAAARVRKLPDAERNPVFAEIARRSSAFAAYQDATDRVIPVFEVLPA</sequence>
<name>A0A1X1R885_MYCFA</name>
<organism evidence="3 4">
    <name type="scientific">Mycolicibacterium fallax</name>
    <name type="common">Mycobacterium fallax</name>
    <dbReference type="NCBI Taxonomy" id="1793"/>
    <lineage>
        <taxon>Bacteria</taxon>
        <taxon>Bacillati</taxon>
        <taxon>Actinomycetota</taxon>
        <taxon>Actinomycetes</taxon>
        <taxon>Mycobacteriales</taxon>
        <taxon>Mycobacteriaceae</taxon>
        <taxon>Mycolicibacterium</taxon>
    </lineage>
</organism>
<dbReference type="SUPFAM" id="SSF50475">
    <property type="entry name" value="FMN-binding split barrel"/>
    <property type="match status" value="1"/>
</dbReference>
<evidence type="ECO:0000313" key="3">
    <source>
        <dbReference type="EMBL" id="ORV01177.1"/>
    </source>
</evidence>
<proteinExistence type="inferred from homology"/>
<dbReference type="EMBL" id="LQOJ01000047">
    <property type="protein sequence ID" value="ORV01177.1"/>
    <property type="molecule type" value="Genomic_DNA"/>
</dbReference>
<comment type="caution">
    <text evidence="3">The sequence shown here is derived from an EMBL/GenBank/DDBJ whole genome shotgun (WGS) entry which is preliminary data.</text>
</comment>
<dbReference type="PANTHER" id="PTHR39428:SF1">
    <property type="entry name" value="F420H(2)-DEPENDENT QUINONE REDUCTASE RV1261C"/>
    <property type="match status" value="1"/>
</dbReference>
<dbReference type="PANTHER" id="PTHR39428">
    <property type="entry name" value="F420H(2)-DEPENDENT QUINONE REDUCTASE RV1261C"/>
    <property type="match status" value="1"/>
</dbReference>
<protein>
    <submittedName>
        <fullName evidence="3">Deazaflavin-dependent nitroreductase</fullName>
    </submittedName>
</protein>
<comment type="catalytic activity">
    <reaction evidence="2">
        <text>oxidized coenzyme F420-(gamma-L-Glu)(n) + a quinol + H(+) = reduced coenzyme F420-(gamma-L-Glu)(n) + a quinone</text>
        <dbReference type="Rhea" id="RHEA:39663"/>
        <dbReference type="Rhea" id="RHEA-COMP:12939"/>
        <dbReference type="Rhea" id="RHEA-COMP:14378"/>
        <dbReference type="ChEBI" id="CHEBI:15378"/>
        <dbReference type="ChEBI" id="CHEBI:24646"/>
        <dbReference type="ChEBI" id="CHEBI:132124"/>
        <dbReference type="ChEBI" id="CHEBI:133980"/>
        <dbReference type="ChEBI" id="CHEBI:139511"/>
    </reaction>
</comment>